<dbReference type="Proteomes" id="UP001152797">
    <property type="component" value="Unassembled WGS sequence"/>
</dbReference>
<keyword evidence="1" id="KW-0732">Signal</keyword>
<protein>
    <submittedName>
        <fullName evidence="2">Uncharacterized protein</fullName>
    </submittedName>
</protein>
<proteinExistence type="predicted"/>
<reference evidence="3 4" key="2">
    <citation type="submission" date="2024-05" db="EMBL/GenBank/DDBJ databases">
        <authorList>
            <person name="Chen Y."/>
            <person name="Shah S."/>
            <person name="Dougan E. K."/>
            <person name="Thang M."/>
            <person name="Chan C."/>
        </authorList>
    </citation>
    <scope>NUCLEOTIDE SEQUENCE [LARGE SCALE GENOMIC DNA]</scope>
</reference>
<dbReference type="AlphaFoldDB" id="A0A9P1GII1"/>
<gene>
    <name evidence="2" type="ORF">C1SCF055_LOCUS36674</name>
</gene>
<keyword evidence="4" id="KW-1185">Reference proteome</keyword>
<sequence>MGPFFAMLLALPAVMAQQPSKDWCNEGIKVPDFQDDGGNLSVEFFVVQAPLFSTNPHIGTKLRWLNLYHTALVLQQQLPGRDPEG</sequence>
<dbReference type="EMBL" id="CAMXCT030005129">
    <property type="protein sequence ID" value="CAL4798831.1"/>
    <property type="molecule type" value="Genomic_DNA"/>
</dbReference>
<dbReference type="EMBL" id="CAMXCT010005129">
    <property type="protein sequence ID" value="CAI4011519.1"/>
    <property type="molecule type" value="Genomic_DNA"/>
</dbReference>
<reference evidence="2" key="1">
    <citation type="submission" date="2022-10" db="EMBL/GenBank/DDBJ databases">
        <authorList>
            <person name="Chen Y."/>
            <person name="Dougan E. K."/>
            <person name="Chan C."/>
            <person name="Rhodes N."/>
            <person name="Thang M."/>
        </authorList>
    </citation>
    <scope>NUCLEOTIDE SEQUENCE</scope>
</reference>
<comment type="caution">
    <text evidence="2">The sequence shown here is derived from an EMBL/GenBank/DDBJ whole genome shotgun (WGS) entry which is preliminary data.</text>
</comment>
<evidence type="ECO:0000313" key="4">
    <source>
        <dbReference type="Proteomes" id="UP001152797"/>
    </source>
</evidence>
<evidence type="ECO:0000313" key="3">
    <source>
        <dbReference type="EMBL" id="CAL4798831.1"/>
    </source>
</evidence>
<dbReference type="EMBL" id="CAMXCT020005129">
    <property type="protein sequence ID" value="CAL1164894.1"/>
    <property type="molecule type" value="Genomic_DNA"/>
</dbReference>
<evidence type="ECO:0000256" key="1">
    <source>
        <dbReference type="SAM" id="SignalP"/>
    </source>
</evidence>
<feature type="chain" id="PRO_5043272816" evidence="1">
    <location>
        <begin position="17"/>
        <end position="85"/>
    </location>
</feature>
<name>A0A9P1GII1_9DINO</name>
<evidence type="ECO:0000313" key="2">
    <source>
        <dbReference type="EMBL" id="CAI4011519.1"/>
    </source>
</evidence>
<organism evidence="2">
    <name type="scientific">Cladocopium goreaui</name>
    <dbReference type="NCBI Taxonomy" id="2562237"/>
    <lineage>
        <taxon>Eukaryota</taxon>
        <taxon>Sar</taxon>
        <taxon>Alveolata</taxon>
        <taxon>Dinophyceae</taxon>
        <taxon>Suessiales</taxon>
        <taxon>Symbiodiniaceae</taxon>
        <taxon>Cladocopium</taxon>
    </lineage>
</organism>
<feature type="signal peptide" evidence="1">
    <location>
        <begin position="1"/>
        <end position="16"/>
    </location>
</feature>
<accession>A0A9P1GII1</accession>